<evidence type="ECO:0000256" key="2">
    <source>
        <dbReference type="ARBA" id="ARBA00022475"/>
    </source>
</evidence>
<dbReference type="GO" id="GO:0003755">
    <property type="term" value="F:peptidyl-prolyl cis-trans isomerase activity"/>
    <property type="evidence" value="ECO:0007669"/>
    <property type="project" value="UniProtKB-KW"/>
</dbReference>
<dbReference type="Pfam" id="PF13616">
    <property type="entry name" value="Rotamase_3"/>
    <property type="match status" value="1"/>
</dbReference>
<dbReference type="InterPro" id="IPR052029">
    <property type="entry name" value="PpiD_chaperone"/>
</dbReference>
<feature type="domain" description="PpiC" evidence="15">
    <location>
        <begin position="566"/>
        <end position="655"/>
    </location>
</feature>
<evidence type="ECO:0000256" key="5">
    <source>
        <dbReference type="ARBA" id="ARBA00022989"/>
    </source>
</evidence>
<evidence type="ECO:0000256" key="13">
    <source>
        <dbReference type="SAM" id="MobiDB-lite"/>
    </source>
</evidence>
<dbReference type="EMBL" id="JAVDQD010000001">
    <property type="protein sequence ID" value="MDR6237391.1"/>
    <property type="molecule type" value="Genomic_DNA"/>
</dbReference>
<dbReference type="SUPFAM" id="SSF54534">
    <property type="entry name" value="FKBP-like"/>
    <property type="match status" value="2"/>
</dbReference>
<evidence type="ECO:0000256" key="12">
    <source>
        <dbReference type="SAM" id="Coils"/>
    </source>
</evidence>
<comment type="caution">
    <text evidence="16">The sequence shown here is derived from an EMBL/GenBank/DDBJ whole genome shotgun (WGS) entry which is preliminary data.</text>
</comment>
<keyword evidence="7" id="KW-0143">Chaperone</keyword>
<keyword evidence="12" id="KW-0175">Coiled coil</keyword>
<evidence type="ECO:0000256" key="7">
    <source>
        <dbReference type="ARBA" id="ARBA00023186"/>
    </source>
</evidence>
<feature type="coiled-coil region" evidence="12">
    <location>
        <begin position="49"/>
        <end position="76"/>
    </location>
</feature>
<protein>
    <recommendedName>
        <fullName evidence="9">Periplasmic chaperone PpiD</fullName>
    </recommendedName>
    <alternativeName>
        <fullName evidence="10">Periplasmic folding chaperone</fullName>
    </alternativeName>
</protein>
<evidence type="ECO:0000259" key="15">
    <source>
        <dbReference type="PROSITE" id="PS50198"/>
    </source>
</evidence>
<dbReference type="Proteomes" id="UP001185092">
    <property type="component" value="Unassembled WGS sequence"/>
</dbReference>
<proteinExistence type="inferred from homology"/>
<dbReference type="InterPro" id="IPR000297">
    <property type="entry name" value="PPIase_PpiC"/>
</dbReference>
<evidence type="ECO:0000256" key="1">
    <source>
        <dbReference type="ARBA" id="ARBA00004382"/>
    </source>
</evidence>
<dbReference type="PANTHER" id="PTHR47529:SF1">
    <property type="entry name" value="PERIPLASMIC CHAPERONE PPID"/>
    <property type="match status" value="1"/>
</dbReference>
<feature type="region of interest" description="Disordered" evidence="13">
    <location>
        <begin position="662"/>
        <end position="683"/>
    </location>
</feature>
<dbReference type="PANTHER" id="PTHR47529">
    <property type="entry name" value="PEPTIDYL-PROLYL CIS-TRANS ISOMERASE D"/>
    <property type="match status" value="1"/>
</dbReference>
<dbReference type="Gene3D" id="3.10.50.40">
    <property type="match status" value="2"/>
</dbReference>
<dbReference type="Pfam" id="PF13623">
    <property type="entry name" value="SurA_N_2"/>
    <property type="match status" value="1"/>
</dbReference>
<evidence type="ECO:0000256" key="6">
    <source>
        <dbReference type="ARBA" id="ARBA00023136"/>
    </source>
</evidence>
<comment type="subcellular location">
    <subcellularLocation>
        <location evidence="1">Cell inner membrane</location>
        <topology evidence="1">Single-pass type II membrane protein</topology>
        <orientation evidence="1">Periplasmic side</orientation>
    </subcellularLocation>
</comment>
<evidence type="ECO:0000256" key="11">
    <source>
        <dbReference type="PROSITE-ProRule" id="PRU00278"/>
    </source>
</evidence>
<feature type="compositionally biased region" description="Basic and acidic residues" evidence="13">
    <location>
        <begin position="662"/>
        <end position="671"/>
    </location>
</feature>
<name>A0AAE3XKG2_9BACT</name>
<evidence type="ECO:0000256" key="3">
    <source>
        <dbReference type="ARBA" id="ARBA00022519"/>
    </source>
</evidence>
<evidence type="ECO:0000256" key="9">
    <source>
        <dbReference type="ARBA" id="ARBA00040743"/>
    </source>
</evidence>
<evidence type="ECO:0000313" key="17">
    <source>
        <dbReference type="Proteomes" id="UP001185092"/>
    </source>
</evidence>
<feature type="transmembrane region" description="Helical" evidence="14">
    <location>
        <begin position="12"/>
        <end position="33"/>
    </location>
</feature>
<dbReference type="SUPFAM" id="SSF109998">
    <property type="entry name" value="Triger factor/SurA peptide-binding domain-like"/>
    <property type="match status" value="1"/>
</dbReference>
<accession>A0AAE3XKG2</accession>
<evidence type="ECO:0000256" key="10">
    <source>
        <dbReference type="ARBA" id="ARBA00042775"/>
    </source>
</evidence>
<evidence type="ECO:0000256" key="4">
    <source>
        <dbReference type="ARBA" id="ARBA00022692"/>
    </source>
</evidence>
<evidence type="ECO:0000313" key="16">
    <source>
        <dbReference type="EMBL" id="MDR6237391.1"/>
    </source>
</evidence>
<comment type="similarity">
    <text evidence="8">Belongs to the PpiD chaperone family.</text>
</comment>
<evidence type="ECO:0000256" key="8">
    <source>
        <dbReference type="ARBA" id="ARBA00038408"/>
    </source>
</evidence>
<keyword evidence="11 16" id="KW-0413">Isomerase</keyword>
<reference evidence="16" key="1">
    <citation type="submission" date="2023-07" db="EMBL/GenBank/DDBJ databases">
        <title>Genomic Encyclopedia of Type Strains, Phase IV (KMG-IV): sequencing the most valuable type-strain genomes for metagenomic binning, comparative biology and taxonomic classification.</title>
        <authorList>
            <person name="Goeker M."/>
        </authorList>
    </citation>
    <scope>NUCLEOTIDE SEQUENCE</scope>
    <source>
        <strain evidence="16">DSM 26174</strain>
    </source>
</reference>
<dbReference type="PROSITE" id="PS50198">
    <property type="entry name" value="PPIC_PPIASE_2"/>
    <property type="match status" value="2"/>
</dbReference>
<dbReference type="InterPro" id="IPR027304">
    <property type="entry name" value="Trigger_fact/SurA_dom_sf"/>
</dbReference>
<dbReference type="GO" id="GO:0005886">
    <property type="term" value="C:plasma membrane"/>
    <property type="evidence" value="ECO:0007669"/>
    <property type="project" value="UniProtKB-SubCell"/>
</dbReference>
<evidence type="ECO:0000256" key="14">
    <source>
        <dbReference type="SAM" id="Phobius"/>
    </source>
</evidence>
<dbReference type="RefSeq" id="WP_309936856.1">
    <property type="nucleotide sequence ID" value="NZ_AP025305.1"/>
</dbReference>
<dbReference type="InterPro" id="IPR046357">
    <property type="entry name" value="PPIase_dom_sf"/>
</dbReference>
<keyword evidence="4 14" id="KW-0812">Transmembrane</keyword>
<keyword evidence="2" id="KW-1003">Cell membrane</keyword>
<keyword evidence="3" id="KW-0997">Cell inner membrane</keyword>
<keyword evidence="6 14" id="KW-0472">Membrane</keyword>
<organism evidence="16 17">
    <name type="scientific">Aureibacter tunicatorum</name>
    <dbReference type="NCBI Taxonomy" id="866807"/>
    <lineage>
        <taxon>Bacteria</taxon>
        <taxon>Pseudomonadati</taxon>
        <taxon>Bacteroidota</taxon>
        <taxon>Cytophagia</taxon>
        <taxon>Cytophagales</taxon>
        <taxon>Persicobacteraceae</taxon>
        <taxon>Aureibacter</taxon>
    </lineage>
</organism>
<keyword evidence="5 14" id="KW-1133">Transmembrane helix</keyword>
<keyword evidence="17" id="KW-1185">Reference proteome</keyword>
<dbReference type="AlphaFoldDB" id="A0AAE3XKG2"/>
<sequence length="704" mass="77889">MALISKIREKTGLAVGVITVGLALFLVGGDLLGPNSILKGNSKQVVGEIAGQKITLQEYQQEVDELKRNFALRNGRNPGEAEMNTIRNQAWQSLVSKIAYGNEYDELGISVPESEIIDMVQGNHIQPEIKQAFTNPETGEFSKQDLINYLKNLGSMPPQQQVSWQLFEQGLEPGRLRMKYENMLLGGSYATDIEAEKAYKEQNETVNVKYLYIPYYSINDTTISVSDSELKQYLAAHAEEFKTQESRVVEYVEFPITPSEEDKEYFNKEIKELKTEFEAEKTVKEDSIFAKVNTDNGLPVSDYTVASLPRYLTNSINILKPGSTFGPSKEGEFYTLYKVLEITQGDQPSARASHILFKVNGDDDAKVKAEAQKVLNQIKKGASFAEMAKEHGQDGTASRGGDLGWFGKGRMVEPFENAVFDAKKTGLLPKLVKTQFGYHIIDVTETANSDVYKIASIQRELSPSDKTIDEAYRKADFFASTTNDYEEFKANAEKDGLKIETANNVQKNDRRLGSLGNARQAVSWAYRDGRIGEISPAYEIDGNFIVLTVTTEVEEGTSTVDQAKDQLTIKVKNDKKAEQIIAKLKGKNGALNEVAIAYGSAANVFTKNGVKLADNSLPNAGYVPELVGAAFGLNAGQKSGPIKLDNGVAIIEVVTKAPGTEAKEEQLKTEKQNLASKARSRASYGVNQAIQKNADVKDERYRYY</sequence>
<dbReference type="Pfam" id="PF00639">
    <property type="entry name" value="Rotamase"/>
    <property type="match status" value="1"/>
</dbReference>
<feature type="domain" description="PpiC" evidence="15">
    <location>
        <begin position="347"/>
        <end position="445"/>
    </location>
</feature>
<gene>
    <name evidence="16" type="ORF">HNQ88_000367</name>
</gene>
<keyword evidence="11" id="KW-0697">Rotamase</keyword>